<sequence>MVKSTDQSSNYLEEKEGQRKSFQNATSLAFTQVSEYSQNTLIKQRVKPRQTSLDSSLGQKSRALALPRSSYTESVSRTGKVHHFRCSRSSWLRTPSDEKIYLCLQIRGCMGLLVDNLK</sequence>
<evidence type="ECO:0000313" key="3">
    <source>
        <dbReference type="Proteomes" id="UP001345963"/>
    </source>
</evidence>
<proteinExistence type="predicted"/>
<organism evidence="2 3">
    <name type="scientific">Ataeniobius toweri</name>
    <dbReference type="NCBI Taxonomy" id="208326"/>
    <lineage>
        <taxon>Eukaryota</taxon>
        <taxon>Metazoa</taxon>
        <taxon>Chordata</taxon>
        <taxon>Craniata</taxon>
        <taxon>Vertebrata</taxon>
        <taxon>Euteleostomi</taxon>
        <taxon>Actinopterygii</taxon>
        <taxon>Neopterygii</taxon>
        <taxon>Teleostei</taxon>
        <taxon>Neoteleostei</taxon>
        <taxon>Acanthomorphata</taxon>
        <taxon>Ovalentaria</taxon>
        <taxon>Atherinomorphae</taxon>
        <taxon>Cyprinodontiformes</taxon>
        <taxon>Goodeidae</taxon>
        <taxon>Ataeniobius</taxon>
    </lineage>
</organism>
<evidence type="ECO:0000256" key="1">
    <source>
        <dbReference type="SAM" id="MobiDB-lite"/>
    </source>
</evidence>
<feature type="region of interest" description="Disordered" evidence="1">
    <location>
        <begin position="1"/>
        <end position="23"/>
    </location>
</feature>
<feature type="compositionally biased region" description="Polar residues" evidence="1">
    <location>
        <begin position="1"/>
        <end position="11"/>
    </location>
</feature>
<name>A0ABU7C9X5_9TELE</name>
<evidence type="ECO:0000313" key="2">
    <source>
        <dbReference type="EMBL" id="MED6258369.1"/>
    </source>
</evidence>
<accession>A0ABU7C9X5</accession>
<reference evidence="2 3" key="1">
    <citation type="submission" date="2021-07" db="EMBL/GenBank/DDBJ databases">
        <authorList>
            <person name="Palmer J.M."/>
        </authorList>
    </citation>
    <scope>NUCLEOTIDE SEQUENCE [LARGE SCALE GENOMIC DNA]</scope>
    <source>
        <strain evidence="2 3">AT_MEX2019</strain>
        <tissue evidence="2">Muscle</tissue>
    </source>
</reference>
<protein>
    <submittedName>
        <fullName evidence="2">Uncharacterized protein</fullName>
    </submittedName>
</protein>
<dbReference type="Proteomes" id="UP001345963">
    <property type="component" value="Unassembled WGS sequence"/>
</dbReference>
<dbReference type="EMBL" id="JAHUTI010080389">
    <property type="protein sequence ID" value="MED6258369.1"/>
    <property type="molecule type" value="Genomic_DNA"/>
</dbReference>
<keyword evidence="3" id="KW-1185">Reference proteome</keyword>
<gene>
    <name evidence="2" type="ORF">ATANTOWER_006335</name>
</gene>
<comment type="caution">
    <text evidence="2">The sequence shown here is derived from an EMBL/GenBank/DDBJ whole genome shotgun (WGS) entry which is preliminary data.</text>
</comment>